<evidence type="ECO:0000313" key="1">
    <source>
        <dbReference type="EMBL" id="AAP96739.1"/>
    </source>
</evidence>
<organism evidence="1 2">
    <name type="scientific">Haemophilus ducreyi (strain 35000HP / ATCC 700724)</name>
    <dbReference type="NCBI Taxonomy" id="233412"/>
    <lineage>
        <taxon>Bacteria</taxon>
        <taxon>Pseudomonadati</taxon>
        <taxon>Pseudomonadota</taxon>
        <taxon>Gammaproteobacteria</taxon>
        <taxon>Pasteurellales</taxon>
        <taxon>Pasteurellaceae</taxon>
        <taxon>Haemophilus</taxon>
    </lineage>
</organism>
<dbReference type="EMBL" id="AE017143">
    <property type="protein sequence ID" value="AAP96739.1"/>
    <property type="molecule type" value="Genomic_DNA"/>
</dbReference>
<dbReference type="KEGG" id="hdu:HD_2034"/>
<gene>
    <name evidence="1" type="ordered locus">HD_2034</name>
</gene>
<protein>
    <submittedName>
        <fullName evidence="1">Uncharacterized protein</fullName>
    </submittedName>
</protein>
<dbReference type="Proteomes" id="UP000001022">
    <property type="component" value="Chromosome"/>
</dbReference>
<keyword evidence="2" id="KW-1185">Reference proteome</keyword>
<accession>Q7VK94</accession>
<reference evidence="2" key="1">
    <citation type="submission" date="2003-06" db="EMBL/GenBank/DDBJ databases">
        <title>The complete genome sequence of Haemophilus ducreyi.</title>
        <authorList>
            <person name="Munson R.S. Jr."/>
            <person name="Ray W.C."/>
            <person name="Mahairas G."/>
            <person name="Sabo P."/>
            <person name="Mungur R."/>
            <person name="Johnson L."/>
            <person name="Nguyen D."/>
            <person name="Wang J."/>
            <person name="Forst C."/>
            <person name="Hood L."/>
        </authorList>
    </citation>
    <scope>NUCLEOTIDE SEQUENCE [LARGE SCALE GENOMIC DNA]</scope>
    <source>
        <strain evidence="2">35000HP / ATCC 700724</strain>
    </source>
</reference>
<name>Q7VK94_HAEDU</name>
<proteinExistence type="predicted"/>
<evidence type="ECO:0000313" key="2">
    <source>
        <dbReference type="Proteomes" id="UP000001022"/>
    </source>
</evidence>
<dbReference type="HOGENOM" id="CLU_3382122_0_0_6"/>
<dbReference type="AlphaFoldDB" id="Q7VK94"/>
<sequence>MERILALNNYPYYLNKRSFFRKTLAKYERLFCF</sequence>